<dbReference type="eggNOG" id="ENOG502T345">
    <property type="taxonomic scope" value="Eukaryota"/>
</dbReference>
<dbReference type="EnsemblProtists" id="PYU1_T009428">
    <property type="protein sequence ID" value="PYU1_T009428"/>
    <property type="gene ID" value="PYU1_G009410"/>
</dbReference>
<reference evidence="3" key="1">
    <citation type="journal article" date="2010" name="Genome Biol.">
        <title>Genome sequence of the necrotrophic plant pathogen Pythium ultimum reveals original pathogenicity mechanisms and effector repertoire.</title>
        <authorList>
            <person name="Levesque C.A."/>
            <person name="Brouwer H."/>
            <person name="Cano L."/>
            <person name="Hamilton J.P."/>
            <person name="Holt C."/>
            <person name="Huitema E."/>
            <person name="Raffaele S."/>
            <person name="Robideau G.P."/>
            <person name="Thines M."/>
            <person name="Win J."/>
            <person name="Zerillo M.M."/>
            <person name="Beakes G.W."/>
            <person name="Boore J.L."/>
            <person name="Busam D."/>
            <person name="Dumas B."/>
            <person name="Ferriera S."/>
            <person name="Fuerstenberg S.I."/>
            <person name="Gachon C.M."/>
            <person name="Gaulin E."/>
            <person name="Govers F."/>
            <person name="Grenville-Briggs L."/>
            <person name="Horner N."/>
            <person name="Hostetler J."/>
            <person name="Jiang R.H."/>
            <person name="Johnson J."/>
            <person name="Krajaejun T."/>
            <person name="Lin H."/>
            <person name="Meijer H.J."/>
            <person name="Moore B."/>
            <person name="Morris P."/>
            <person name="Phuntmart V."/>
            <person name="Puiu D."/>
            <person name="Shetty J."/>
            <person name="Stajich J.E."/>
            <person name="Tripathy S."/>
            <person name="Wawra S."/>
            <person name="van West P."/>
            <person name="Whitty B.R."/>
            <person name="Coutinho P.M."/>
            <person name="Henrissat B."/>
            <person name="Martin F."/>
            <person name="Thomas P.D."/>
            <person name="Tyler B.M."/>
            <person name="De Vries R.P."/>
            <person name="Kamoun S."/>
            <person name="Yandell M."/>
            <person name="Tisserat N."/>
            <person name="Buell C.R."/>
        </authorList>
    </citation>
    <scope>NUCLEOTIDE SEQUENCE</scope>
    <source>
        <strain evidence="3">DAOM:BR144</strain>
    </source>
</reference>
<name>K3WWT0_GLOUD</name>
<organism evidence="2 3">
    <name type="scientific">Globisporangium ultimum (strain ATCC 200006 / CBS 805.95 / DAOM BR144)</name>
    <name type="common">Pythium ultimum</name>
    <dbReference type="NCBI Taxonomy" id="431595"/>
    <lineage>
        <taxon>Eukaryota</taxon>
        <taxon>Sar</taxon>
        <taxon>Stramenopiles</taxon>
        <taxon>Oomycota</taxon>
        <taxon>Peronosporomycetes</taxon>
        <taxon>Pythiales</taxon>
        <taxon>Pythiaceae</taxon>
        <taxon>Globisporangium</taxon>
    </lineage>
</organism>
<dbReference type="Proteomes" id="UP000019132">
    <property type="component" value="Unassembled WGS sequence"/>
</dbReference>
<keyword evidence="3" id="KW-1185">Reference proteome</keyword>
<evidence type="ECO:0000313" key="3">
    <source>
        <dbReference type="Proteomes" id="UP000019132"/>
    </source>
</evidence>
<dbReference type="EMBL" id="GL376622">
    <property type="status" value="NOT_ANNOTATED_CDS"/>
    <property type="molecule type" value="Genomic_DNA"/>
</dbReference>
<dbReference type="HOGENOM" id="CLU_150349_0_0_1"/>
<dbReference type="STRING" id="431595.K3WWT0"/>
<dbReference type="VEuPathDB" id="FungiDB:PYU1_G009410"/>
<dbReference type="InParanoid" id="K3WWT0"/>
<evidence type="ECO:0000256" key="1">
    <source>
        <dbReference type="SAM" id="MobiDB-lite"/>
    </source>
</evidence>
<protein>
    <submittedName>
        <fullName evidence="2">Uncharacterized protein</fullName>
    </submittedName>
</protein>
<reference evidence="2" key="3">
    <citation type="submission" date="2015-02" db="UniProtKB">
        <authorList>
            <consortium name="EnsemblProtists"/>
        </authorList>
    </citation>
    <scope>IDENTIFICATION</scope>
    <source>
        <strain evidence="2">DAOM BR144</strain>
    </source>
</reference>
<evidence type="ECO:0000313" key="2">
    <source>
        <dbReference type="EnsemblProtists" id="PYU1_T009428"/>
    </source>
</evidence>
<reference evidence="3" key="2">
    <citation type="submission" date="2010-04" db="EMBL/GenBank/DDBJ databases">
        <authorList>
            <person name="Buell R."/>
            <person name="Hamilton J."/>
            <person name="Hostetler J."/>
        </authorList>
    </citation>
    <scope>NUCLEOTIDE SEQUENCE [LARGE SCALE GENOMIC DNA]</scope>
    <source>
        <strain evidence="3">DAOM:BR144</strain>
    </source>
</reference>
<feature type="region of interest" description="Disordered" evidence="1">
    <location>
        <begin position="28"/>
        <end position="79"/>
    </location>
</feature>
<accession>K3WWT0</accession>
<feature type="compositionally biased region" description="Basic residues" evidence="1">
    <location>
        <begin position="52"/>
        <end position="62"/>
    </location>
</feature>
<sequence length="93" mass="10220">MPLLFMDRLPSDFQCSAQLAAIATFMEGSDDDESEKGGVEDEGCARGAPLRQTRKAAARQTRKQAPYAKNKGAKTSSKQAAKELQLYLSMFKM</sequence>
<dbReference type="OMA" id="NFQQNAQ"/>
<proteinExistence type="predicted"/>
<dbReference type="AlphaFoldDB" id="K3WWT0"/>